<accession>A0A0C3L8N2</accession>
<dbReference type="OrthoDB" id="10248838at2759"/>
<dbReference type="Proteomes" id="UP000054248">
    <property type="component" value="Unassembled WGS sequence"/>
</dbReference>
<feature type="compositionally biased region" description="Basic and acidic residues" evidence="11">
    <location>
        <begin position="59"/>
        <end position="80"/>
    </location>
</feature>
<protein>
    <recommendedName>
        <fullName evidence="10">Plasma membrane fusion protein PRM1</fullName>
    </recommendedName>
</protein>
<dbReference type="PANTHER" id="PTHR31030:SF1">
    <property type="entry name" value="PLASMA MEMBRANE FUSION PROTEIN PRM1"/>
    <property type="match status" value="1"/>
</dbReference>
<feature type="transmembrane region" description="Helical" evidence="10">
    <location>
        <begin position="1239"/>
        <end position="1261"/>
    </location>
</feature>
<feature type="compositionally biased region" description="Basic and acidic residues" evidence="11">
    <location>
        <begin position="579"/>
        <end position="597"/>
    </location>
</feature>
<evidence type="ECO:0000256" key="4">
    <source>
        <dbReference type="ARBA" id="ARBA00022475"/>
    </source>
</evidence>
<feature type="region of interest" description="Disordered" evidence="11">
    <location>
        <begin position="1591"/>
        <end position="1639"/>
    </location>
</feature>
<dbReference type="InterPro" id="IPR008521">
    <property type="entry name" value="Mg_trans_NIPA"/>
</dbReference>
<dbReference type="PANTHER" id="PTHR31030">
    <property type="entry name" value="PLASMA MEMBRANE FUSION PROTEIN PRM1"/>
    <property type="match status" value="1"/>
</dbReference>
<dbReference type="SUPFAM" id="SSF103481">
    <property type="entry name" value="Multidrug resistance efflux transporter EmrE"/>
    <property type="match status" value="1"/>
</dbReference>
<dbReference type="STRING" id="1051891.A0A0C3L8N2"/>
<feature type="compositionally biased region" description="Polar residues" evidence="11">
    <location>
        <begin position="1600"/>
        <end position="1621"/>
    </location>
</feature>
<feature type="transmembrane region" description="Helical" evidence="10">
    <location>
        <begin position="410"/>
        <end position="429"/>
    </location>
</feature>
<keyword evidence="8 10" id="KW-0472">Membrane</keyword>
<dbReference type="GO" id="GO:0032220">
    <property type="term" value="P:plasma membrane fusion involved in cytogamy"/>
    <property type="evidence" value="ECO:0007669"/>
    <property type="project" value="TreeGrafter"/>
</dbReference>
<dbReference type="GO" id="GO:0005886">
    <property type="term" value="C:plasma membrane"/>
    <property type="evidence" value="ECO:0007669"/>
    <property type="project" value="UniProtKB-SubCell"/>
</dbReference>
<organism evidence="12 13">
    <name type="scientific">Tulasnella calospora MUT 4182</name>
    <dbReference type="NCBI Taxonomy" id="1051891"/>
    <lineage>
        <taxon>Eukaryota</taxon>
        <taxon>Fungi</taxon>
        <taxon>Dikarya</taxon>
        <taxon>Basidiomycota</taxon>
        <taxon>Agaricomycotina</taxon>
        <taxon>Agaricomycetes</taxon>
        <taxon>Cantharellales</taxon>
        <taxon>Tulasnellaceae</taxon>
        <taxon>Tulasnella</taxon>
    </lineage>
</organism>
<keyword evidence="13" id="KW-1185">Reference proteome</keyword>
<dbReference type="GO" id="GO:0043332">
    <property type="term" value="C:mating projection tip"/>
    <property type="evidence" value="ECO:0007669"/>
    <property type="project" value="UniProtKB-UniRule"/>
</dbReference>
<reference evidence="12 13" key="1">
    <citation type="submission" date="2014-04" db="EMBL/GenBank/DDBJ databases">
        <authorList>
            <consortium name="DOE Joint Genome Institute"/>
            <person name="Kuo A."/>
            <person name="Girlanda M."/>
            <person name="Perotto S."/>
            <person name="Kohler A."/>
            <person name="Nagy L.G."/>
            <person name="Floudas D."/>
            <person name="Copeland A."/>
            <person name="Barry K.W."/>
            <person name="Cichocki N."/>
            <person name="Veneault-Fourrey C."/>
            <person name="LaButti K."/>
            <person name="Lindquist E.A."/>
            <person name="Lipzen A."/>
            <person name="Lundell T."/>
            <person name="Morin E."/>
            <person name="Murat C."/>
            <person name="Sun H."/>
            <person name="Tunlid A."/>
            <person name="Henrissat B."/>
            <person name="Grigoriev I.V."/>
            <person name="Hibbett D.S."/>
            <person name="Martin F."/>
            <person name="Nordberg H.P."/>
            <person name="Cantor M.N."/>
            <person name="Hua S.X."/>
        </authorList>
    </citation>
    <scope>NUCLEOTIDE SEQUENCE [LARGE SCALE GENOMIC DNA]</scope>
    <source>
        <strain evidence="12 13">MUT 4182</strain>
    </source>
</reference>
<evidence type="ECO:0000256" key="10">
    <source>
        <dbReference type="RuleBase" id="RU366035"/>
    </source>
</evidence>
<feature type="compositionally biased region" description="Pro residues" evidence="11">
    <location>
        <begin position="562"/>
        <end position="575"/>
    </location>
</feature>
<evidence type="ECO:0000313" key="13">
    <source>
        <dbReference type="Proteomes" id="UP000054248"/>
    </source>
</evidence>
<evidence type="ECO:0000256" key="3">
    <source>
        <dbReference type="ARBA" id="ARBA00010780"/>
    </source>
</evidence>
<feature type="transmembrane region" description="Helical" evidence="10">
    <location>
        <begin position="937"/>
        <end position="959"/>
    </location>
</feature>
<feature type="region of interest" description="Disordered" evidence="11">
    <location>
        <begin position="1357"/>
        <end position="1573"/>
    </location>
</feature>
<feature type="region of interest" description="Disordered" evidence="11">
    <location>
        <begin position="212"/>
        <end position="240"/>
    </location>
</feature>
<feature type="region of interest" description="Disordered" evidence="11">
    <location>
        <begin position="618"/>
        <end position="644"/>
    </location>
</feature>
<keyword evidence="6 10" id="KW-0184">Conjugation</keyword>
<dbReference type="GO" id="GO:0015095">
    <property type="term" value="F:magnesium ion transmembrane transporter activity"/>
    <property type="evidence" value="ECO:0007669"/>
    <property type="project" value="InterPro"/>
</dbReference>
<feature type="transmembrane region" description="Helical" evidence="10">
    <location>
        <begin position="441"/>
        <end position="461"/>
    </location>
</feature>
<keyword evidence="4 10" id="KW-1003">Cell membrane</keyword>
<proteinExistence type="inferred from homology"/>
<sequence>MEEIRSVLSPYQPWAESLLKPVTTSSYHSIIGIVVAITGNVVISFALNCQKLAHKKLEAERNSGKNNEDNKKPHISDVERGIAPSAPPSPEIPIDGELQPLLLQSSGRSYSQPQTATSPGAILSLSTTPPTRSTFTQPGSRSPSVRLKRGTANNNGVGGVGGTIPEDATVVVPDLGPARGGTSGGVEGGGLRGRSVSWVDENAHPRIVVAAASNNGANGTQLQPPQTNGRSGTESPGSRFQNADEETAYLKSKLWWLGFTLLNVGEIGNFLSYAFAPASVVAPLGTFALIANCFFAPLMLKERFRKRDILGIAVAVVGAVTVVIASKSSDVRLGPKELIEAITQPAFVIYACIAVTTMAVLIVLSEQPIGQDIVYIDVGLCALFGGFTVLSTKGFSTLLSLEGLNIFGEWITYPLIIVLIGTGVGQVRYLNRALMSFDSKIVVPTQFVLFTLAAIVGSAILYRDFDNISSDRFIIFLYGVATTFAGVFILTRPDIQLAPEPSADVDASQFSTPTVRNVALPTTLTPLRTIRVPPGTPVVRHRGSRASLSLAPGFLLLATSPVGPPPQLPPSPTGPSLPLHRERTRSESRGRSDRTSRGEIGFRAQGIRATSIQYSPIMSTSTHDSQQQQRQYWDASNPQLPPAPQPPYTNNGLTPYLTLPHHLSLTWIATPILSLLFVVFRLFSSISDAQDSGDGAKRVLLSSCNSAQTAATVAASLPRYMAEGTNAGIEKAVNDAIDAARATMIFSLTALEGIIEFIIDIYRSTFLCFLELAVRGTLSVLISATQEFSTFVTGSLNSLRTSIQGDIASANNVIQSAVSAVNNVIPSFLNIQLSVPTFDIPSLSGLQNVTLPTTFQDSLTKLNSTIPTLDDVRQSLDNLIEAPFNALKQELNDSFSTIRFDKSVLPVPATQQLSFCNDLDTSVVDELIHDLIKVARIGCFLLLGVAILMIIGNCFVQWYRWRSLKLTLDRVREEETTTITGAGPMMELSDRNLLSVASSIENPFASRVAYIMTRMFRLSPQKNINIRFFFNYIFYAPALACFLIGFFGLISVQLQLVAIHPIQQHYSAQVATQVNSFAQTITDGVNGDMLAQSTAYANSVNAQIDTLQTSVNEGVFGWVNGTIVPLNNTIEAFYQDIQNAVQTVFGGTILEAPMQEFVRCLIGTKVEALENAFTFVQENFQVNVPRVEPTVLMLSNQTVQEATTPIALAAVGGESNGNDGGIVGNLVNRYVAALEKERLMFLIFLGLWMLVVLMGIGIIFWHSYAKTWMYRFNKKRFNRGRKEIVAGEGVITPWVDSTTRRAGGKESPFKRDEKGLIDWDAPLMDNATPSNGPTTTASGLPKSYLVSEPVTTYSNIAIGRPAKGPNDLRPVIRLDSPTPSSTHQRNESASSQGSTEGLLRKKSGKKLTANGRRPIRETLITDGLDTRGFNTGLSPNGASNEDDSPSRTSDGGFLTKLGGIFGPTSAVESDEQEHSLRPPLPTMGTFGQASSPVDNGVAPQPQRVQLMEGEKRKSVHAKQGGARTPTSQIPPPPGLGNANPFWSPNAPQSVSGTSFLSSSPDADSPVNNRQSGIPIHHGFLYDSRMRVPAVPQLPKPLAPQPSQNGGTSVGRNPSQSHSRSLSGGPRQLFPGGPQHSRKSSLIDPALANIAGIGTRQLDTIPGTPNMGQQQADPFTSPYDDRRTSRAQRGSNPFADRYPSVY</sequence>
<feature type="transmembrane region" description="Helical" evidence="10">
    <location>
        <begin position="27"/>
        <end position="47"/>
    </location>
</feature>
<feature type="region of interest" description="Disordered" evidence="11">
    <location>
        <begin position="1653"/>
        <end position="1701"/>
    </location>
</feature>
<dbReference type="HOGENOM" id="CLU_240881_0_0_1"/>
<feature type="compositionally biased region" description="Polar residues" evidence="11">
    <location>
        <begin position="1540"/>
        <end position="1571"/>
    </location>
</feature>
<evidence type="ECO:0000256" key="8">
    <source>
        <dbReference type="ARBA" id="ARBA00023136"/>
    </source>
</evidence>
<feature type="compositionally biased region" description="Polar residues" evidence="11">
    <location>
        <begin position="220"/>
        <end position="240"/>
    </location>
</feature>
<feature type="transmembrane region" description="Helical" evidence="10">
    <location>
        <begin position="281"/>
        <end position="300"/>
    </location>
</feature>
<name>A0A0C3L8N2_9AGAM</name>
<keyword evidence="7 10" id="KW-1133">Transmembrane helix</keyword>
<evidence type="ECO:0000256" key="11">
    <source>
        <dbReference type="SAM" id="MobiDB-lite"/>
    </source>
</evidence>
<feature type="transmembrane region" description="Helical" evidence="10">
    <location>
        <begin position="373"/>
        <end position="390"/>
    </location>
</feature>
<feature type="region of interest" description="Disordered" evidence="11">
    <location>
        <begin position="560"/>
        <end position="602"/>
    </location>
</feature>
<comment type="function">
    <text evidence="1 10">Involved in cell fusion during mating by stabilizing the plasma membrane fusion event.</text>
</comment>
<feature type="transmembrane region" description="Helical" evidence="10">
    <location>
        <begin position="309"/>
        <end position="326"/>
    </location>
</feature>
<feature type="compositionally biased region" description="Polar residues" evidence="11">
    <location>
        <begin position="1327"/>
        <end position="1338"/>
    </location>
</feature>
<feature type="transmembrane region" description="Helical" evidence="10">
    <location>
        <begin position="1032"/>
        <end position="1052"/>
    </location>
</feature>
<keyword evidence="5 10" id="KW-0812">Transmembrane</keyword>
<evidence type="ECO:0000256" key="9">
    <source>
        <dbReference type="ARBA" id="ARBA00023180"/>
    </source>
</evidence>
<dbReference type="EMBL" id="KN822974">
    <property type="protein sequence ID" value="KIO30193.1"/>
    <property type="molecule type" value="Genomic_DNA"/>
</dbReference>
<comment type="subcellular location">
    <subcellularLocation>
        <location evidence="2 10">Cell membrane</location>
        <topology evidence="2 10">Multi-pass membrane protein</topology>
    </subcellularLocation>
</comment>
<reference evidence="13" key="2">
    <citation type="submission" date="2015-01" db="EMBL/GenBank/DDBJ databases">
        <title>Evolutionary Origins and Diversification of the Mycorrhizal Mutualists.</title>
        <authorList>
            <consortium name="DOE Joint Genome Institute"/>
            <consortium name="Mycorrhizal Genomics Consortium"/>
            <person name="Kohler A."/>
            <person name="Kuo A."/>
            <person name="Nagy L.G."/>
            <person name="Floudas D."/>
            <person name="Copeland A."/>
            <person name="Barry K.W."/>
            <person name="Cichocki N."/>
            <person name="Veneault-Fourrey C."/>
            <person name="LaButti K."/>
            <person name="Lindquist E.A."/>
            <person name="Lipzen A."/>
            <person name="Lundell T."/>
            <person name="Morin E."/>
            <person name="Murat C."/>
            <person name="Riley R."/>
            <person name="Ohm R."/>
            <person name="Sun H."/>
            <person name="Tunlid A."/>
            <person name="Henrissat B."/>
            <person name="Grigoriev I.V."/>
            <person name="Hibbett D.S."/>
            <person name="Martin F."/>
        </authorList>
    </citation>
    <scope>NUCLEOTIDE SEQUENCE [LARGE SCALE GENOMIC DNA]</scope>
    <source>
        <strain evidence="13">MUT 4182</strain>
    </source>
</reference>
<dbReference type="InterPro" id="IPR037185">
    <property type="entry name" value="EmrE-like"/>
</dbReference>
<comment type="similarity">
    <text evidence="3 10">Belongs to the PRM1 family.</text>
</comment>
<feature type="compositionally biased region" description="Polar residues" evidence="11">
    <location>
        <begin position="618"/>
        <end position="637"/>
    </location>
</feature>
<evidence type="ECO:0000256" key="1">
    <source>
        <dbReference type="ARBA" id="ARBA00002512"/>
    </source>
</evidence>
<feature type="region of interest" description="Disordered" evidence="11">
    <location>
        <begin position="59"/>
        <end position="165"/>
    </location>
</feature>
<evidence type="ECO:0000256" key="2">
    <source>
        <dbReference type="ARBA" id="ARBA00004651"/>
    </source>
</evidence>
<dbReference type="Pfam" id="PF05653">
    <property type="entry name" value="Mg_trans_NIPA"/>
    <property type="match status" value="1"/>
</dbReference>
<evidence type="ECO:0000256" key="5">
    <source>
        <dbReference type="ARBA" id="ARBA00022692"/>
    </source>
</evidence>
<evidence type="ECO:0000313" key="12">
    <source>
        <dbReference type="EMBL" id="KIO30193.1"/>
    </source>
</evidence>
<evidence type="ECO:0000256" key="7">
    <source>
        <dbReference type="ARBA" id="ARBA00022989"/>
    </source>
</evidence>
<feature type="transmembrane region" description="Helical" evidence="10">
    <location>
        <begin position="254"/>
        <end position="275"/>
    </location>
</feature>
<feature type="transmembrane region" description="Helical" evidence="10">
    <location>
        <begin position="473"/>
        <end position="491"/>
    </location>
</feature>
<gene>
    <name evidence="12" type="ORF">M407DRAFT_5724</name>
</gene>
<keyword evidence="9" id="KW-0325">Glycoprotein</keyword>
<feature type="region of interest" description="Disordered" evidence="11">
    <location>
        <begin position="1320"/>
        <end position="1341"/>
    </location>
</feature>
<feature type="compositionally biased region" description="Polar residues" evidence="11">
    <location>
        <begin position="1428"/>
        <end position="1439"/>
    </location>
</feature>
<dbReference type="InterPro" id="IPR026777">
    <property type="entry name" value="PRM1"/>
</dbReference>
<evidence type="ECO:0000256" key="6">
    <source>
        <dbReference type="ARBA" id="ARBA00022971"/>
    </source>
</evidence>
<feature type="transmembrane region" description="Helical" evidence="10">
    <location>
        <begin position="346"/>
        <end position="364"/>
    </location>
</feature>
<comment type="caution">
    <text evidence="10">Lacks conserved residue(s) required for the propagation of feature annotation.</text>
</comment>
<feature type="compositionally biased region" description="Polar residues" evidence="11">
    <location>
        <begin position="102"/>
        <end position="118"/>
    </location>
</feature>
<feature type="compositionally biased region" description="Low complexity" evidence="11">
    <location>
        <begin position="124"/>
        <end position="138"/>
    </location>
</feature>
<feature type="compositionally biased region" description="Polar residues" evidence="11">
    <location>
        <begin position="1377"/>
        <end position="1395"/>
    </location>
</feature>